<feature type="region of interest" description="Disordered" evidence="2">
    <location>
        <begin position="153"/>
        <end position="174"/>
    </location>
</feature>
<evidence type="ECO:0000256" key="2">
    <source>
        <dbReference type="SAM" id="MobiDB-lite"/>
    </source>
</evidence>
<name>A0A1Q3AKN1_ZYGRO</name>
<comment type="caution">
    <text evidence="3">The sequence shown here is derived from an EMBL/GenBank/DDBJ whole genome shotgun (WGS) entry which is preliminary data.</text>
</comment>
<dbReference type="Proteomes" id="UP000187013">
    <property type="component" value="Unassembled WGS sequence"/>
</dbReference>
<accession>A0A1Q3AKN1</accession>
<dbReference type="Pfam" id="PF20993">
    <property type="entry name" value="CENPH"/>
    <property type="match status" value="1"/>
</dbReference>
<feature type="coiled-coil region" evidence="1">
    <location>
        <begin position="3"/>
        <end position="37"/>
    </location>
</feature>
<dbReference type="EMBL" id="BDGX01000053">
    <property type="protein sequence ID" value="GAV56205.1"/>
    <property type="molecule type" value="Genomic_DNA"/>
</dbReference>
<evidence type="ECO:0000313" key="4">
    <source>
        <dbReference type="Proteomes" id="UP000187013"/>
    </source>
</evidence>
<gene>
    <name evidence="3" type="ORF">ZYGR_0BA01110</name>
</gene>
<dbReference type="AlphaFoldDB" id="A0A1Q3AKN1"/>
<protein>
    <submittedName>
        <fullName evidence="3">Uncharacterized protein</fullName>
    </submittedName>
</protein>
<evidence type="ECO:0000313" key="3">
    <source>
        <dbReference type="EMBL" id="GAV56205.1"/>
    </source>
</evidence>
<evidence type="ECO:0000256" key="1">
    <source>
        <dbReference type="SAM" id="Coils"/>
    </source>
</evidence>
<keyword evidence="1" id="KW-0175">Coiled coil</keyword>
<sequence>MTVMTTSSETKVMERRIEELEERHVRVHKELLQTLDDLYLAQHGGTSLDKEKRRTAEVRRQLQMSLEKGAVILRALERLGQQEPSTDSSENMTTEGLLAQRLGRLMESNYKLDHTVSRTLSRQLELSRQLRSERKKYDTLADRLRQVSSQLQASRSVTEIQQEPETESQLQEDSLIERENDTIEQLLISLKVFGGYDFTT</sequence>
<organism evidence="3 4">
    <name type="scientific">Zygosaccharomyces rouxii</name>
    <dbReference type="NCBI Taxonomy" id="4956"/>
    <lineage>
        <taxon>Eukaryota</taxon>
        <taxon>Fungi</taxon>
        <taxon>Dikarya</taxon>
        <taxon>Ascomycota</taxon>
        <taxon>Saccharomycotina</taxon>
        <taxon>Saccharomycetes</taxon>
        <taxon>Saccharomycetales</taxon>
        <taxon>Saccharomycetaceae</taxon>
        <taxon>Zygosaccharomyces</taxon>
    </lineage>
</organism>
<proteinExistence type="predicted"/>
<dbReference type="OrthoDB" id="4035717at2759"/>
<reference evidence="3 4" key="1">
    <citation type="submission" date="2016-08" db="EMBL/GenBank/DDBJ databases">
        <title>Draft genome sequence of allopolyploid Zygosaccharomyces rouxii.</title>
        <authorList>
            <person name="Watanabe J."/>
            <person name="Uehara K."/>
            <person name="Mogi Y."/>
            <person name="Tsukioka Y."/>
        </authorList>
    </citation>
    <scope>NUCLEOTIDE SEQUENCE [LARGE SCALE GENOMIC DNA]</scope>
    <source>
        <strain evidence="3 4">NBRC 110957</strain>
    </source>
</reference>
<dbReference type="InterPro" id="IPR048744">
    <property type="entry name" value="MCM16"/>
</dbReference>
<feature type="compositionally biased region" description="Polar residues" evidence="2">
    <location>
        <begin position="153"/>
        <end position="172"/>
    </location>
</feature>